<gene>
    <name evidence="2" type="ORF">DI556_20420</name>
</gene>
<dbReference type="AlphaFoldDB" id="A0A2W5MZV9"/>
<reference evidence="2 3" key="1">
    <citation type="submission" date="2017-08" db="EMBL/GenBank/DDBJ databases">
        <title>Infants hospitalized years apart are colonized by the same room-sourced microbial strains.</title>
        <authorList>
            <person name="Brooks B."/>
            <person name="Olm M.R."/>
            <person name="Firek B.A."/>
            <person name="Baker R."/>
            <person name="Thomas B.C."/>
            <person name="Morowitz M.J."/>
            <person name="Banfield J.F."/>
        </authorList>
    </citation>
    <scope>NUCLEOTIDE SEQUENCE [LARGE SCALE GENOMIC DNA]</scope>
    <source>
        <strain evidence="2">S2_005_002_R2_34</strain>
    </source>
</reference>
<evidence type="ECO:0000313" key="2">
    <source>
        <dbReference type="EMBL" id="PZQ46354.1"/>
    </source>
</evidence>
<comment type="caution">
    <text evidence="2">The sequence shown here is derived from an EMBL/GenBank/DDBJ whole genome shotgun (WGS) entry which is preliminary data.</text>
</comment>
<sequence>MSAYMIVLTKALSTEGWEPYQSRVADCVAAHGGVYVVRRATPEVLEGAFLKDRATVFRFPSMEAIRAFWTSEDYARRIRPLREGLGILDVWAVPGEDTI</sequence>
<organism evidence="2 3">
    <name type="scientific">Rhodovulum sulfidophilum</name>
    <name type="common">Rhodobacter sulfidophilus</name>
    <dbReference type="NCBI Taxonomy" id="35806"/>
    <lineage>
        <taxon>Bacteria</taxon>
        <taxon>Pseudomonadati</taxon>
        <taxon>Pseudomonadota</taxon>
        <taxon>Alphaproteobacteria</taxon>
        <taxon>Rhodobacterales</taxon>
        <taxon>Paracoccaceae</taxon>
        <taxon>Rhodovulum</taxon>
    </lineage>
</organism>
<dbReference type="Gene3D" id="3.30.70.100">
    <property type="match status" value="1"/>
</dbReference>
<proteinExistence type="predicted"/>
<dbReference type="SUPFAM" id="SSF54909">
    <property type="entry name" value="Dimeric alpha+beta barrel"/>
    <property type="match status" value="1"/>
</dbReference>
<evidence type="ECO:0000313" key="3">
    <source>
        <dbReference type="Proteomes" id="UP000249185"/>
    </source>
</evidence>
<name>A0A2W5MZV9_RHOSU</name>
<dbReference type="Proteomes" id="UP000249185">
    <property type="component" value="Unassembled WGS sequence"/>
</dbReference>
<feature type="domain" description="DUF1330" evidence="1">
    <location>
        <begin position="2"/>
        <end position="95"/>
    </location>
</feature>
<dbReference type="InterPro" id="IPR010753">
    <property type="entry name" value="DUF1330"/>
</dbReference>
<accession>A0A2W5MZV9</accession>
<protein>
    <submittedName>
        <fullName evidence="2">DUF1330 domain-containing protein</fullName>
    </submittedName>
</protein>
<dbReference type="Pfam" id="PF07045">
    <property type="entry name" value="DUF1330"/>
    <property type="match status" value="1"/>
</dbReference>
<evidence type="ECO:0000259" key="1">
    <source>
        <dbReference type="Pfam" id="PF07045"/>
    </source>
</evidence>
<dbReference type="PANTHER" id="PTHR41521:SF4">
    <property type="entry name" value="BLR0684 PROTEIN"/>
    <property type="match status" value="1"/>
</dbReference>
<dbReference type="EMBL" id="QFPW01000026">
    <property type="protein sequence ID" value="PZQ46354.1"/>
    <property type="molecule type" value="Genomic_DNA"/>
</dbReference>
<dbReference type="InterPro" id="IPR011008">
    <property type="entry name" value="Dimeric_a/b-barrel"/>
</dbReference>
<dbReference type="PANTHER" id="PTHR41521">
    <property type="match status" value="1"/>
</dbReference>